<keyword evidence="2" id="KW-1185">Reference proteome</keyword>
<sequence length="96" mass="11104">MKTTCDAGCKKVFTITKFKTKKVKSGIEKTFFRCTHCKYEYVAYYSSAETLKLQKEMRQLHAKMRTGDINNLLKEEALLKAKVKQSMDDARRIAEG</sequence>
<gene>
    <name evidence="1" type="ORF">NEOCIP111885_01733</name>
</gene>
<accession>A0A9C7L9F6</accession>
<protein>
    <recommendedName>
        <fullName evidence="3">Transglycosylase</fullName>
    </recommendedName>
</protein>
<name>A0A9C7L9F6_9BACI</name>
<dbReference type="RefSeq" id="WP_230496292.1">
    <property type="nucleotide sequence ID" value="NZ_CAKJTG010000008.1"/>
</dbReference>
<comment type="caution">
    <text evidence="1">The sequence shown here is derived from an EMBL/GenBank/DDBJ whole genome shotgun (WGS) entry which is preliminary data.</text>
</comment>
<evidence type="ECO:0000313" key="1">
    <source>
        <dbReference type="EMBL" id="CAG9608041.1"/>
    </source>
</evidence>
<dbReference type="Proteomes" id="UP000789845">
    <property type="component" value="Unassembled WGS sequence"/>
</dbReference>
<evidence type="ECO:0000313" key="2">
    <source>
        <dbReference type="Proteomes" id="UP000789845"/>
    </source>
</evidence>
<reference evidence="1" key="1">
    <citation type="submission" date="2021-10" db="EMBL/GenBank/DDBJ databases">
        <authorList>
            <person name="Criscuolo A."/>
        </authorList>
    </citation>
    <scope>NUCLEOTIDE SEQUENCE</scope>
    <source>
        <strain evidence="1">CIP111885</strain>
    </source>
</reference>
<evidence type="ECO:0008006" key="3">
    <source>
        <dbReference type="Google" id="ProtNLM"/>
    </source>
</evidence>
<proteinExistence type="predicted"/>
<dbReference type="EMBL" id="CAKJTG010000008">
    <property type="protein sequence ID" value="CAG9608041.1"/>
    <property type="molecule type" value="Genomic_DNA"/>
</dbReference>
<organism evidence="1 2">
    <name type="scientific">Pseudoneobacillus rhizosphaerae</name>
    <dbReference type="NCBI Taxonomy" id="2880968"/>
    <lineage>
        <taxon>Bacteria</taxon>
        <taxon>Bacillati</taxon>
        <taxon>Bacillota</taxon>
        <taxon>Bacilli</taxon>
        <taxon>Bacillales</taxon>
        <taxon>Bacillaceae</taxon>
        <taxon>Pseudoneobacillus</taxon>
    </lineage>
</organism>
<dbReference type="AlphaFoldDB" id="A0A9C7L9F6"/>